<dbReference type="Pfam" id="PF03091">
    <property type="entry name" value="CutA1"/>
    <property type="match status" value="1"/>
</dbReference>
<evidence type="ECO:0000313" key="2">
    <source>
        <dbReference type="EMBL" id="GAW83858.1"/>
    </source>
</evidence>
<accession>A0A1Y1JQT0</accession>
<evidence type="ECO:0000313" key="3">
    <source>
        <dbReference type="Proteomes" id="UP000195521"/>
    </source>
</evidence>
<dbReference type="GO" id="GO:0010038">
    <property type="term" value="P:response to metal ion"/>
    <property type="evidence" value="ECO:0007669"/>
    <property type="project" value="InterPro"/>
</dbReference>
<name>A0A1Y1JQT0_PLAGO</name>
<dbReference type="SUPFAM" id="SSF54913">
    <property type="entry name" value="GlnB-like"/>
    <property type="match status" value="1"/>
</dbReference>
<comment type="caution">
    <text evidence="2">The sequence shown here is derived from an EMBL/GenBank/DDBJ whole genome shotgun (WGS) entry which is preliminary data.</text>
</comment>
<reference evidence="3" key="1">
    <citation type="submission" date="2017-04" db="EMBL/GenBank/DDBJ databases">
        <title>Plasmodium gonderi genome.</title>
        <authorList>
            <person name="Arisue N."/>
            <person name="Honma H."/>
            <person name="Kawai S."/>
            <person name="Tougan T."/>
            <person name="Tanabe K."/>
            <person name="Horii T."/>
        </authorList>
    </citation>
    <scope>NUCLEOTIDE SEQUENCE [LARGE SCALE GENOMIC DNA]</scope>
    <source>
        <strain evidence="3">ATCC 30045</strain>
    </source>
</reference>
<comment type="similarity">
    <text evidence="1">Belongs to the CutA family.</text>
</comment>
<dbReference type="InterPro" id="IPR015867">
    <property type="entry name" value="N-reg_PII/ATP_PRibTrfase_C"/>
</dbReference>
<protein>
    <submittedName>
        <fullName evidence="2">Periplasmic divalent cation tolerance protein</fullName>
    </submittedName>
</protein>
<dbReference type="InterPro" id="IPR004323">
    <property type="entry name" value="Ion_tolerance_CutA"/>
</dbReference>
<dbReference type="Gene3D" id="3.30.70.120">
    <property type="match status" value="1"/>
</dbReference>
<proteinExistence type="inferred from homology"/>
<keyword evidence="3" id="KW-1185">Reference proteome</keyword>
<organism evidence="2 3">
    <name type="scientific">Plasmodium gonderi</name>
    <dbReference type="NCBI Taxonomy" id="77519"/>
    <lineage>
        <taxon>Eukaryota</taxon>
        <taxon>Sar</taxon>
        <taxon>Alveolata</taxon>
        <taxon>Apicomplexa</taxon>
        <taxon>Aconoidasida</taxon>
        <taxon>Haemosporida</taxon>
        <taxon>Plasmodiidae</taxon>
        <taxon>Plasmodium</taxon>
        <taxon>Plasmodium (Plasmodium)</taxon>
    </lineage>
</organism>
<dbReference type="Proteomes" id="UP000195521">
    <property type="component" value="Unassembled WGS sequence"/>
</dbReference>
<dbReference type="RefSeq" id="XP_028546447.1">
    <property type="nucleotide sequence ID" value="XM_028690646.1"/>
</dbReference>
<dbReference type="GO" id="GO:0005507">
    <property type="term" value="F:copper ion binding"/>
    <property type="evidence" value="ECO:0007669"/>
    <property type="project" value="TreeGrafter"/>
</dbReference>
<sequence>MLFSLAVATTKRCNRQLFYSLFINNISNCSLLTKGTICHNRNNKSYMRNFSIKMDDPAKFIAVYVTAPSKEVAEKISNVLLEDKLASCINIIPGVTSLYHWKGEIAKDSEVLMMIKTKKSLFDEIVKSVKSNHPYEIPEVISVPIQGSKDYLNWIKDSVKLTSEKSD</sequence>
<evidence type="ECO:0000256" key="1">
    <source>
        <dbReference type="ARBA" id="ARBA00010169"/>
    </source>
</evidence>
<dbReference type="GeneID" id="39750604"/>
<dbReference type="OMA" id="NEFLMMI"/>
<dbReference type="AlphaFoldDB" id="A0A1Y1JQT0"/>
<dbReference type="PANTHER" id="PTHR23419">
    <property type="entry name" value="DIVALENT CATION TOLERANCE CUTA-RELATED"/>
    <property type="match status" value="1"/>
</dbReference>
<gene>
    <name evidence="2" type="ORF">PGO_146560</name>
</gene>
<dbReference type="PANTHER" id="PTHR23419:SF8">
    <property type="entry name" value="FI09726P"/>
    <property type="match status" value="1"/>
</dbReference>
<dbReference type="EMBL" id="BDQF01000015">
    <property type="protein sequence ID" value="GAW83858.1"/>
    <property type="molecule type" value="Genomic_DNA"/>
</dbReference>
<dbReference type="InterPro" id="IPR011322">
    <property type="entry name" value="N-reg_PII-like_a/b"/>
</dbReference>
<dbReference type="OrthoDB" id="2017693at2759"/>